<gene>
    <name evidence="1" type="ORF">ESZ54_02255</name>
</gene>
<reference evidence="1 2" key="1">
    <citation type="submission" date="2019-01" db="EMBL/GenBank/DDBJ databases">
        <title>Vagococcus silagei sp. nov. isolated from brewer's grain.</title>
        <authorList>
            <person name="Guu J.-R."/>
        </authorList>
    </citation>
    <scope>NUCLEOTIDE SEQUENCE [LARGE SCALE GENOMIC DNA]</scope>
    <source>
        <strain evidence="1 2">2B-2</strain>
    </source>
</reference>
<dbReference type="EMBL" id="SDGV01000004">
    <property type="protein sequence ID" value="THB62050.1"/>
    <property type="molecule type" value="Genomic_DNA"/>
</dbReference>
<dbReference type="InterPro" id="IPR029033">
    <property type="entry name" value="His_PPase_superfam"/>
</dbReference>
<organism evidence="1 2">
    <name type="scientific">Vagococcus silagei</name>
    <dbReference type="NCBI Taxonomy" id="2508885"/>
    <lineage>
        <taxon>Bacteria</taxon>
        <taxon>Bacillati</taxon>
        <taxon>Bacillota</taxon>
        <taxon>Bacilli</taxon>
        <taxon>Lactobacillales</taxon>
        <taxon>Enterococcaceae</taxon>
        <taxon>Vagococcus</taxon>
    </lineage>
</organism>
<dbReference type="InterPro" id="IPR050275">
    <property type="entry name" value="PGM_Phosphatase"/>
</dbReference>
<dbReference type="GO" id="GO:0016791">
    <property type="term" value="F:phosphatase activity"/>
    <property type="evidence" value="ECO:0007669"/>
    <property type="project" value="TreeGrafter"/>
</dbReference>
<dbReference type="GO" id="GO:0005737">
    <property type="term" value="C:cytoplasm"/>
    <property type="evidence" value="ECO:0007669"/>
    <property type="project" value="TreeGrafter"/>
</dbReference>
<dbReference type="SUPFAM" id="SSF53254">
    <property type="entry name" value="Phosphoglycerate mutase-like"/>
    <property type="match status" value="1"/>
</dbReference>
<accession>A0A4S3B7K0</accession>
<keyword evidence="2" id="KW-1185">Reference proteome</keyword>
<dbReference type="AlphaFoldDB" id="A0A4S3B7K0"/>
<name>A0A4S3B7K0_9ENTE</name>
<dbReference type="Gene3D" id="3.40.50.1240">
    <property type="entry name" value="Phosphoglycerate mutase-like"/>
    <property type="match status" value="1"/>
</dbReference>
<dbReference type="SMART" id="SM00855">
    <property type="entry name" value="PGAM"/>
    <property type="match status" value="1"/>
</dbReference>
<protein>
    <submittedName>
        <fullName evidence="1">Histidine phosphatase family protein</fullName>
    </submittedName>
</protein>
<comment type="caution">
    <text evidence="1">The sequence shown here is derived from an EMBL/GenBank/DDBJ whole genome shotgun (WGS) entry which is preliminary data.</text>
</comment>
<dbReference type="PANTHER" id="PTHR48100">
    <property type="entry name" value="BROAD-SPECIFICITY PHOSPHATASE YOR283W-RELATED"/>
    <property type="match status" value="1"/>
</dbReference>
<dbReference type="Proteomes" id="UP000310506">
    <property type="component" value="Unassembled WGS sequence"/>
</dbReference>
<proteinExistence type="predicted"/>
<dbReference type="RefSeq" id="WP_136136049.1">
    <property type="nucleotide sequence ID" value="NZ_SDGV01000004.1"/>
</dbReference>
<sequence length="186" mass="21582">MKKIYFVRHSIRDESVHTETAPLSEEGMLKAEALQHYFKTIPVEAIYSSAFTRAHDTIKPTAKLLKLPIQVIPEFNERRIGEWLEDFDGFAAKQWSDFEYKLAQGESLDEVKARILPKWRELFSESASEWILTGHGTALSVLLNELTQGKFDYTDFREMLMPDVYLGIFTDDGDLLELRKHVHLDM</sequence>
<dbReference type="PANTHER" id="PTHR48100:SF1">
    <property type="entry name" value="HISTIDINE PHOSPHATASE FAMILY PROTEIN-RELATED"/>
    <property type="match status" value="1"/>
</dbReference>
<evidence type="ECO:0000313" key="1">
    <source>
        <dbReference type="EMBL" id="THB62050.1"/>
    </source>
</evidence>
<evidence type="ECO:0000313" key="2">
    <source>
        <dbReference type="Proteomes" id="UP000310506"/>
    </source>
</evidence>
<dbReference type="CDD" id="cd07067">
    <property type="entry name" value="HP_PGM_like"/>
    <property type="match status" value="1"/>
</dbReference>
<dbReference type="InterPro" id="IPR013078">
    <property type="entry name" value="His_Pase_superF_clade-1"/>
</dbReference>
<dbReference type="OrthoDB" id="2185101at2"/>
<dbReference type="Pfam" id="PF00300">
    <property type="entry name" value="His_Phos_1"/>
    <property type="match status" value="1"/>
</dbReference>